<dbReference type="EMBL" id="AKHW03004113">
    <property type="protein sequence ID" value="KYO30943.1"/>
    <property type="molecule type" value="Genomic_DNA"/>
</dbReference>
<name>A0A151N298_ALLMI</name>
<gene>
    <name evidence="1" type="ORF">Y1Q_0016342</name>
</gene>
<proteinExistence type="predicted"/>
<evidence type="ECO:0000313" key="2">
    <source>
        <dbReference type="Proteomes" id="UP000050525"/>
    </source>
</evidence>
<organism evidence="1 2">
    <name type="scientific">Alligator mississippiensis</name>
    <name type="common">American alligator</name>
    <dbReference type="NCBI Taxonomy" id="8496"/>
    <lineage>
        <taxon>Eukaryota</taxon>
        <taxon>Metazoa</taxon>
        <taxon>Chordata</taxon>
        <taxon>Craniata</taxon>
        <taxon>Vertebrata</taxon>
        <taxon>Euteleostomi</taxon>
        <taxon>Archelosauria</taxon>
        <taxon>Archosauria</taxon>
        <taxon>Crocodylia</taxon>
        <taxon>Alligatoridae</taxon>
        <taxon>Alligatorinae</taxon>
        <taxon>Alligator</taxon>
    </lineage>
</organism>
<accession>A0A151N298</accession>
<keyword evidence="2" id="KW-1185">Reference proteome</keyword>
<evidence type="ECO:0000313" key="1">
    <source>
        <dbReference type="EMBL" id="KYO30943.1"/>
    </source>
</evidence>
<sequence length="167" mass="19002">MITGETTLSTGQVFLELSLEQEKHDFDMELDENMNSNNFSEKSPQDKSTFDPYCQDVPYASLGQLDDLTFNTTSANVVYTPANSTTRLIMKKAFLDLSREQAKDNFDLALDGNYVLARLGPRLVYSVRLAKNIANCCCTEVQTRQIFLIPLKLLALRRLLLLLFYLE</sequence>
<dbReference type="AlphaFoldDB" id="A0A151N298"/>
<dbReference type="Proteomes" id="UP000050525">
    <property type="component" value="Unassembled WGS sequence"/>
</dbReference>
<reference evidence="1 2" key="1">
    <citation type="journal article" date="2012" name="Genome Biol.">
        <title>Sequencing three crocodilian genomes to illuminate the evolution of archosaurs and amniotes.</title>
        <authorList>
            <person name="St John J.A."/>
            <person name="Braun E.L."/>
            <person name="Isberg S.R."/>
            <person name="Miles L.G."/>
            <person name="Chong A.Y."/>
            <person name="Gongora J."/>
            <person name="Dalzell P."/>
            <person name="Moran C."/>
            <person name="Bed'hom B."/>
            <person name="Abzhanov A."/>
            <person name="Burgess S.C."/>
            <person name="Cooksey A.M."/>
            <person name="Castoe T.A."/>
            <person name="Crawford N.G."/>
            <person name="Densmore L.D."/>
            <person name="Drew J.C."/>
            <person name="Edwards S.V."/>
            <person name="Faircloth B.C."/>
            <person name="Fujita M.K."/>
            <person name="Greenwold M.J."/>
            <person name="Hoffmann F.G."/>
            <person name="Howard J.M."/>
            <person name="Iguchi T."/>
            <person name="Janes D.E."/>
            <person name="Khan S.Y."/>
            <person name="Kohno S."/>
            <person name="de Koning A.J."/>
            <person name="Lance S.L."/>
            <person name="McCarthy F.M."/>
            <person name="McCormack J.E."/>
            <person name="Merchant M.E."/>
            <person name="Peterson D.G."/>
            <person name="Pollock D.D."/>
            <person name="Pourmand N."/>
            <person name="Raney B.J."/>
            <person name="Roessler K.A."/>
            <person name="Sanford J.R."/>
            <person name="Sawyer R.H."/>
            <person name="Schmidt C.J."/>
            <person name="Triplett E.W."/>
            <person name="Tuberville T.D."/>
            <person name="Venegas-Anaya M."/>
            <person name="Howard J.T."/>
            <person name="Jarvis E.D."/>
            <person name="Guillette L.J.Jr."/>
            <person name="Glenn T.C."/>
            <person name="Green R.E."/>
            <person name="Ray D.A."/>
        </authorList>
    </citation>
    <scope>NUCLEOTIDE SEQUENCE [LARGE SCALE GENOMIC DNA]</scope>
    <source>
        <strain evidence="1">KSC_2009_1</strain>
    </source>
</reference>
<comment type="caution">
    <text evidence="1">The sequence shown here is derived from an EMBL/GenBank/DDBJ whole genome shotgun (WGS) entry which is preliminary data.</text>
</comment>
<protein>
    <submittedName>
        <fullName evidence="1">Uncharacterized protein</fullName>
    </submittedName>
</protein>